<keyword evidence="5 13" id="KW-0812">Transmembrane</keyword>
<name>A0A4V3UT67_9GAMM</name>
<gene>
    <name evidence="17" type="ORF">B1991_02905</name>
</gene>
<dbReference type="InterPro" id="IPR027417">
    <property type="entry name" value="P-loop_NTPase"/>
</dbReference>
<evidence type="ECO:0000256" key="13">
    <source>
        <dbReference type="SAM" id="Phobius"/>
    </source>
</evidence>
<evidence type="ECO:0000256" key="9">
    <source>
        <dbReference type="ARBA" id="ARBA00022989"/>
    </source>
</evidence>
<dbReference type="Gene3D" id="3.40.50.300">
    <property type="entry name" value="P-loop containing nucleotide triphosphate hydrolases"/>
    <property type="match status" value="1"/>
</dbReference>
<dbReference type="InterPro" id="IPR003856">
    <property type="entry name" value="LPS_length_determ_N"/>
</dbReference>
<dbReference type="InterPro" id="IPR002586">
    <property type="entry name" value="CobQ/CobB/MinD/ParA_Nub-bd_dom"/>
</dbReference>
<keyword evidence="18" id="KW-1185">Reference proteome</keyword>
<feature type="domain" description="Tyrosine-protein kinase G-rich" evidence="16">
    <location>
        <begin position="391"/>
        <end position="473"/>
    </location>
</feature>
<keyword evidence="11" id="KW-0829">Tyrosine-protein kinase</keyword>
<comment type="subcellular location">
    <subcellularLocation>
        <location evidence="1">Cell membrane</location>
        <topology evidence="1">Multi-pass membrane protein</topology>
    </subcellularLocation>
</comment>
<dbReference type="PANTHER" id="PTHR32309">
    <property type="entry name" value="TYROSINE-PROTEIN KINASE"/>
    <property type="match status" value="1"/>
</dbReference>
<organism evidence="17 18">
    <name type="scientific">Rhodanobacter lindaniclasticus</name>
    <dbReference type="NCBI Taxonomy" id="75310"/>
    <lineage>
        <taxon>Bacteria</taxon>
        <taxon>Pseudomonadati</taxon>
        <taxon>Pseudomonadota</taxon>
        <taxon>Gammaproteobacteria</taxon>
        <taxon>Lysobacterales</taxon>
        <taxon>Rhodanobacteraceae</taxon>
        <taxon>Rhodanobacter</taxon>
    </lineage>
</organism>
<feature type="transmembrane region" description="Helical" evidence="13">
    <location>
        <begin position="31"/>
        <end position="50"/>
    </location>
</feature>
<dbReference type="AlphaFoldDB" id="A0A4V3UT67"/>
<dbReference type="GO" id="GO:0004713">
    <property type="term" value="F:protein tyrosine kinase activity"/>
    <property type="evidence" value="ECO:0007669"/>
    <property type="project" value="UniProtKB-KW"/>
</dbReference>
<keyword evidence="7 17" id="KW-0418">Kinase</keyword>
<evidence type="ECO:0000313" key="17">
    <source>
        <dbReference type="EMBL" id="THD09271.1"/>
    </source>
</evidence>
<keyword evidence="4" id="KW-0808">Transferase</keyword>
<evidence type="ECO:0000259" key="14">
    <source>
        <dbReference type="Pfam" id="PF01656"/>
    </source>
</evidence>
<dbReference type="Pfam" id="PF13807">
    <property type="entry name" value="GNVR"/>
    <property type="match status" value="1"/>
</dbReference>
<dbReference type="NCBIfam" id="TIGR01007">
    <property type="entry name" value="eps_fam"/>
    <property type="match status" value="1"/>
</dbReference>
<evidence type="ECO:0000259" key="16">
    <source>
        <dbReference type="Pfam" id="PF13807"/>
    </source>
</evidence>
<evidence type="ECO:0000256" key="10">
    <source>
        <dbReference type="ARBA" id="ARBA00023136"/>
    </source>
</evidence>
<dbReference type="InterPro" id="IPR050445">
    <property type="entry name" value="Bact_polysacc_biosynth/exp"/>
</dbReference>
<evidence type="ECO:0000256" key="3">
    <source>
        <dbReference type="ARBA" id="ARBA00022475"/>
    </source>
</evidence>
<evidence type="ECO:0000313" key="18">
    <source>
        <dbReference type="Proteomes" id="UP000306317"/>
    </source>
</evidence>
<feature type="domain" description="CobQ/CobB/MinD/ParA nucleotide binding" evidence="14">
    <location>
        <begin position="552"/>
        <end position="724"/>
    </location>
</feature>
<accession>A0A4V3UT67</accession>
<dbReference type="Pfam" id="PF02706">
    <property type="entry name" value="Wzz"/>
    <property type="match status" value="1"/>
</dbReference>
<dbReference type="FunFam" id="3.40.50.300:FF:000527">
    <property type="entry name" value="Tyrosine-protein kinase etk"/>
    <property type="match status" value="1"/>
</dbReference>
<keyword evidence="9 13" id="KW-1133">Transmembrane helix</keyword>
<dbReference type="GO" id="GO:0005886">
    <property type="term" value="C:plasma membrane"/>
    <property type="evidence" value="ECO:0007669"/>
    <property type="project" value="UniProtKB-SubCell"/>
</dbReference>
<dbReference type="SUPFAM" id="SSF52540">
    <property type="entry name" value="P-loop containing nucleoside triphosphate hydrolases"/>
    <property type="match status" value="1"/>
</dbReference>
<dbReference type="InterPro" id="IPR032807">
    <property type="entry name" value="GNVR"/>
</dbReference>
<evidence type="ECO:0000256" key="12">
    <source>
        <dbReference type="ARBA" id="ARBA00053015"/>
    </source>
</evidence>
<keyword evidence="8" id="KW-0067">ATP-binding</keyword>
<dbReference type="CDD" id="cd05387">
    <property type="entry name" value="BY-kinase"/>
    <property type="match status" value="1"/>
</dbReference>
<evidence type="ECO:0000256" key="1">
    <source>
        <dbReference type="ARBA" id="ARBA00004651"/>
    </source>
</evidence>
<sequence length="742" mass="79570">MKAISGPAIQIQPDDEIDPRALVGTLLDHRWLIIKATLGALAIGLAYLLVATPQYEAKAMVQVEQAPSLPGLNLGTQQSSPSSPAAADAKAILTAQSVVGEAVRNLHLYIDVTPYRVPVIGGLVARLHDLTSGSEVNAPWLGLNGYGWGGAHLDMPQLDVPDRLLGEGMTLTAGPDGSYVLTEDSDVPLSPGMQLLEGHVGRVSSGSGVTLLVKSMRANPGMRFHVVRNDEVTTIAGIQQAISTSQPVQGSNIISLAYDSADPHKAVKVLEHVVSAFLAQNVGRNSAQASSSLKFVQQQLPDVKKKLADAQAALAAFQLKAHSVDVPMQTQTLLSEMATINNNIDQLNIQKAQVQRLYTPQHPAYKAIMQQIGQLQAQRAAIDKRMTTFPDTQRQLLRLTGDVQVLNNTYTGLLNEAQQLELAQAGTVGTARVVDAPSVDITHPAKPRKLLTLMGCAFIGAFLAMAYIFLQQMFRRGLEDPAEIEQLGVEVYSAIPLSEQQIELSQHRRRLLGKGRSALLALAAPDDVASEAMRSLRTSMRFTQLGASDNRLMVCGSSSQAGKTFVSSNLAAVNAQAGLRVLLIDANMRDGDLHQVLGVRADGGLSELLAGELEVPEAIRPITGLGGELDFIPRGNKPSNPSELLMQPYFGALLRRLSPAYDLVVIDSPPILAVTDAAIIGHHVGTSLLVVRYGLNQSREVELAMQRFRQAGVTIKGVVFNGMEKRSSGFSTYGFLGYGFAQ</sequence>
<dbReference type="EMBL" id="MWIO01000010">
    <property type="protein sequence ID" value="THD09271.1"/>
    <property type="molecule type" value="Genomic_DNA"/>
</dbReference>
<dbReference type="Pfam" id="PF01656">
    <property type="entry name" value="CbiA"/>
    <property type="match status" value="1"/>
</dbReference>
<evidence type="ECO:0000256" key="4">
    <source>
        <dbReference type="ARBA" id="ARBA00022679"/>
    </source>
</evidence>
<evidence type="ECO:0000256" key="8">
    <source>
        <dbReference type="ARBA" id="ARBA00022840"/>
    </source>
</evidence>
<dbReference type="RefSeq" id="WP_246031037.1">
    <property type="nucleotide sequence ID" value="NZ_MWIO01000010.1"/>
</dbReference>
<dbReference type="InterPro" id="IPR005702">
    <property type="entry name" value="Wzc-like_C"/>
</dbReference>
<dbReference type="PANTHER" id="PTHR32309:SF32">
    <property type="entry name" value="TYROSINE-PROTEIN KINASE ETK-RELATED"/>
    <property type="match status" value="1"/>
</dbReference>
<feature type="domain" description="Polysaccharide chain length determinant N-terminal" evidence="15">
    <location>
        <begin position="15"/>
        <end position="106"/>
    </location>
</feature>
<dbReference type="GO" id="GO:0005524">
    <property type="term" value="F:ATP binding"/>
    <property type="evidence" value="ECO:0007669"/>
    <property type="project" value="UniProtKB-KW"/>
</dbReference>
<comment type="similarity">
    <text evidence="2">Belongs to the etk/wzc family.</text>
</comment>
<feature type="transmembrane region" description="Helical" evidence="13">
    <location>
        <begin position="450"/>
        <end position="470"/>
    </location>
</feature>
<dbReference type="Proteomes" id="UP000306317">
    <property type="component" value="Unassembled WGS sequence"/>
</dbReference>
<keyword evidence="10 13" id="KW-0472">Membrane</keyword>
<comment type="caution">
    <text evidence="17">The sequence shown here is derived from an EMBL/GenBank/DDBJ whole genome shotgun (WGS) entry which is preliminary data.</text>
</comment>
<evidence type="ECO:0000256" key="6">
    <source>
        <dbReference type="ARBA" id="ARBA00022741"/>
    </source>
</evidence>
<dbReference type="GO" id="GO:0042802">
    <property type="term" value="F:identical protein binding"/>
    <property type="evidence" value="ECO:0007669"/>
    <property type="project" value="UniProtKB-ARBA"/>
</dbReference>
<proteinExistence type="inferred from homology"/>
<dbReference type="Pfam" id="PF23607">
    <property type="entry name" value="WZC_N"/>
    <property type="match status" value="1"/>
</dbReference>
<keyword evidence="3" id="KW-1003">Cell membrane</keyword>
<keyword evidence="6" id="KW-0547">Nucleotide-binding</keyword>
<comment type="catalytic activity">
    <reaction evidence="12">
        <text>L-tyrosyl-[protein] + ATP = O-phospho-L-tyrosyl-[protein] + ADP + H(+)</text>
        <dbReference type="Rhea" id="RHEA:10596"/>
        <dbReference type="Rhea" id="RHEA-COMP:10136"/>
        <dbReference type="Rhea" id="RHEA-COMP:20101"/>
        <dbReference type="ChEBI" id="CHEBI:15378"/>
        <dbReference type="ChEBI" id="CHEBI:30616"/>
        <dbReference type="ChEBI" id="CHEBI:46858"/>
        <dbReference type="ChEBI" id="CHEBI:61978"/>
        <dbReference type="ChEBI" id="CHEBI:456216"/>
    </reaction>
</comment>
<reference evidence="17 18" key="1">
    <citation type="submission" date="2017-02" db="EMBL/GenBank/DDBJ databases">
        <title>Whole genome sequencing of Rhodanobacter lindaniclasticus DSM 17932.</title>
        <authorList>
            <person name="Kumar S."/>
            <person name="Patil P."/>
            <person name="Patil P.B."/>
        </authorList>
    </citation>
    <scope>NUCLEOTIDE SEQUENCE [LARGE SCALE GENOMIC DNA]</scope>
    <source>
        <strain evidence="17 18">DSM 17932</strain>
    </source>
</reference>
<evidence type="ECO:0000256" key="2">
    <source>
        <dbReference type="ARBA" id="ARBA00008883"/>
    </source>
</evidence>
<protein>
    <submittedName>
        <fullName evidence="17">Tyrosine-protein kinase</fullName>
    </submittedName>
</protein>
<evidence type="ECO:0000256" key="11">
    <source>
        <dbReference type="ARBA" id="ARBA00023137"/>
    </source>
</evidence>
<evidence type="ECO:0000256" key="7">
    <source>
        <dbReference type="ARBA" id="ARBA00022777"/>
    </source>
</evidence>
<evidence type="ECO:0000259" key="15">
    <source>
        <dbReference type="Pfam" id="PF02706"/>
    </source>
</evidence>
<evidence type="ECO:0000256" key="5">
    <source>
        <dbReference type="ARBA" id="ARBA00022692"/>
    </source>
</evidence>